<accession>A0A4U0XIL5</accession>
<keyword evidence="1" id="KW-0175">Coiled coil</keyword>
<feature type="coiled-coil region" evidence="1">
    <location>
        <begin position="249"/>
        <end position="276"/>
    </location>
</feature>
<evidence type="ECO:0000313" key="3">
    <source>
        <dbReference type="EMBL" id="TKA74515.1"/>
    </source>
</evidence>
<evidence type="ECO:0000313" key="4">
    <source>
        <dbReference type="Proteomes" id="UP000309340"/>
    </source>
</evidence>
<organism evidence="3 4">
    <name type="scientific">Friedmanniomyces simplex</name>
    <dbReference type="NCBI Taxonomy" id="329884"/>
    <lineage>
        <taxon>Eukaryota</taxon>
        <taxon>Fungi</taxon>
        <taxon>Dikarya</taxon>
        <taxon>Ascomycota</taxon>
        <taxon>Pezizomycotina</taxon>
        <taxon>Dothideomycetes</taxon>
        <taxon>Dothideomycetidae</taxon>
        <taxon>Mycosphaerellales</taxon>
        <taxon>Teratosphaeriaceae</taxon>
        <taxon>Friedmanniomyces</taxon>
    </lineage>
</organism>
<dbReference type="EMBL" id="NAJQ01000223">
    <property type="protein sequence ID" value="TKA74515.1"/>
    <property type="molecule type" value="Genomic_DNA"/>
</dbReference>
<feature type="compositionally biased region" description="Polar residues" evidence="2">
    <location>
        <begin position="50"/>
        <end position="68"/>
    </location>
</feature>
<dbReference type="AlphaFoldDB" id="A0A4U0XIL5"/>
<gene>
    <name evidence="3" type="ORF">B0A55_08042</name>
</gene>
<dbReference type="OrthoDB" id="5391053at2759"/>
<evidence type="ECO:0000256" key="1">
    <source>
        <dbReference type="SAM" id="Coils"/>
    </source>
</evidence>
<feature type="region of interest" description="Disordered" evidence="2">
    <location>
        <begin position="1"/>
        <end position="116"/>
    </location>
</feature>
<dbReference type="Proteomes" id="UP000309340">
    <property type="component" value="Unassembled WGS sequence"/>
</dbReference>
<feature type="region of interest" description="Disordered" evidence="2">
    <location>
        <begin position="309"/>
        <end position="331"/>
    </location>
</feature>
<evidence type="ECO:0000256" key="2">
    <source>
        <dbReference type="SAM" id="MobiDB-lite"/>
    </source>
</evidence>
<proteinExistence type="predicted"/>
<keyword evidence="4" id="KW-1185">Reference proteome</keyword>
<name>A0A4U0XIL5_9PEZI</name>
<protein>
    <submittedName>
        <fullName evidence="3">Uncharacterized protein</fullName>
    </submittedName>
</protein>
<sequence length="474" mass="52422">MWRQAAARPTKKTTGLWRAGSCPATGIAAEPTADGPLSSQATSTRRDDLTNITIEASNSDEPTHNTPNPLDDRKQADLFPDQEADDENKATTSNGQPEYIGDSHPADVPPEAEGETVTVDEDAAREKAHICFADGEDADAYTAGPARFVVAADGVKYCVALLMTMDLSAKVKQAVQAQRNFVFARTVVMMEQGEKFIFAQQLEWEIDYFETQMSKLHEIDGDEAAAELERMRTQMEKLPLLLAHTQAGLAGLQARLNTQSENLHQIQANLTQCLEEAFIDAKLIEPAVQRAFPKMHEPEIEEEYEKLCNPGHEDDDLATTPPSPLDSNNCGDEHDRLKYGLAERTIVSEKGIVIAQQKRNHTTTQRKEGKVPPRLYRGCLSLRWSAIVTELTREVFDAQREMAEARLALAPTGIRFDDREDVHMGKAAEICGGKFEAKVIAAMSRLSSTSLCGFDEQVLRATELSTGFFEYEGC</sequence>
<reference evidence="3 4" key="1">
    <citation type="submission" date="2017-03" db="EMBL/GenBank/DDBJ databases">
        <title>Genomes of endolithic fungi from Antarctica.</title>
        <authorList>
            <person name="Coleine C."/>
            <person name="Masonjones S."/>
            <person name="Stajich J.E."/>
        </authorList>
    </citation>
    <scope>NUCLEOTIDE SEQUENCE [LARGE SCALE GENOMIC DNA]</scope>
    <source>
        <strain evidence="3 4">CCFEE 5184</strain>
    </source>
</reference>
<comment type="caution">
    <text evidence="3">The sequence shown here is derived from an EMBL/GenBank/DDBJ whole genome shotgun (WGS) entry which is preliminary data.</text>
</comment>